<protein>
    <submittedName>
        <fullName evidence="1">Uncharacterized protein</fullName>
    </submittedName>
</protein>
<name>A0A9J6E9V0_RHIMP</name>
<organism evidence="1 2">
    <name type="scientific">Rhipicephalus microplus</name>
    <name type="common">Cattle tick</name>
    <name type="synonym">Boophilus microplus</name>
    <dbReference type="NCBI Taxonomy" id="6941"/>
    <lineage>
        <taxon>Eukaryota</taxon>
        <taxon>Metazoa</taxon>
        <taxon>Ecdysozoa</taxon>
        <taxon>Arthropoda</taxon>
        <taxon>Chelicerata</taxon>
        <taxon>Arachnida</taxon>
        <taxon>Acari</taxon>
        <taxon>Parasitiformes</taxon>
        <taxon>Ixodida</taxon>
        <taxon>Ixodoidea</taxon>
        <taxon>Ixodidae</taxon>
        <taxon>Rhipicephalinae</taxon>
        <taxon>Rhipicephalus</taxon>
        <taxon>Boophilus</taxon>
    </lineage>
</organism>
<keyword evidence="2" id="KW-1185">Reference proteome</keyword>
<proteinExistence type="predicted"/>
<dbReference type="EMBL" id="JABSTU010000005">
    <property type="protein sequence ID" value="KAH8031102.1"/>
    <property type="molecule type" value="Genomic_DNA"/>
</dbReference>
<dbReference type="AlphaFoldDB" id="A0A9J6E9V0"/>
<evidence type="ECO:0000313" key="2">
    <source>
        <dbReference type="Proteomes" id="UP000821866"/>
    </source>
</evidence>
<reference evidence="1" key="1">
    <citation type="journal article" date="2020" name="Cell">
        <title>Large-Scale Comparative Analyses of Tick Genomes Elucidate Their Genetic Diversity and Vector Capacities.</title>
        <authorList>
            <consortium name="Tick Genome and Microbiome Consortium (TIGMIC)"/>
            <person name="Jia N."/>
            <person name="Wang J."/>
            <person name="Shi W."/>
            <person name="Du L."/>
            <person name="Sun Y."/>
            <person name="Zhan W."/>
            <person name="Jiang J.F."/>
            <person name="Wang Q."/>
            <person name="Zhang B."/>
            <person name="Ji P."/>
            <person name="Bell-Sakyi L."/>
            <person name="Cui X.M."/>
            <person name="Yuan T.T."/>
            <person name="Jiang B.G."/>
            <person name="Yang W.F."/>
            <person name="Lam T.T."/>
            <person name="Chang Q.C."/>
            <person name="Ding S.J."/>
            <person name="Wang X.J."/>
            <person name="Zhu J.G."/>
            <person name="Ruan X.D."/>
            <person name="Zhao L."/>
            <person name="Wei J.T."/>
            <person name="Ye R.Z."/>
            <person name="Que T.C."/>
            <person name="Du C.H."/>
            <person name="Zhou Y.H."/>
            <person name="Cheng J.X."/>
            <person name="Dai P.F."/>
            <person name="Guo W.B."/>
            <person name="Han X.H."/>
            <person name="Huang E.J."/>
            <person name="Li L.F."/>
            <person name="Wei W."/>
            <person name="Gao Y.C."/>
            <person name="Liu J.Z."/>
            <person name="Shao H.Z."/>
            <person name="Wang X."/>
            <person name="Wang C.C."/>
            <person name="Yang T.C."/>
            <person name="Huo Q.B."/>
            <person name="Li W."/>
            <person name="Chen H.Y."/>
            <person name="Chen S.E."/>
            <person name="Zhou L.G."/>
            <person name="Ni X.B."/>
            <person name="Tian J.H."/>
            <person name="Sheng Y."/>
            <person name="Liu T."/>
            <person name="Pan Y.S."/>
            <person name="Xia L.Y."/>
            <person name="Li J."/>
            <person name="Zhao F."/>
            <person name="Cao W.C."/>
        </authorList>
    </citation>
    <scope>NUCLEOTIDE SEQUENCE</scope>
    <source>
        <strain evidence="1">Rmic-2018</strain>
    </source>
</reference>
<accession>A0A9J6E9V0</accession>
<sequence>MTAYQSALANGWKYTLTGFGEFLEMRRLRRTDTDHSPLRRLRPAALPHVAAALLPRLVRELQGSATAGRRLPLPVRREEVLRRSPDDRRDRETPHPLLGTIRSVWLLGHSVRALRSPDSLRWRKADSEAASEASDVDKSTRDPTLRKAEFGCFERALTEKVANLEHQLLEVQETSSADVASLELRLIEMREKFHAHMLPVAYISWSKSTKCPSTM</sequence>
<dbReference type="Proteomes" id="UP000821866">
    <property type="component" value="Chromosome 3"/>
</dbReference>
<reference evidence="1" key="2">
    <citation type="submission" date="2021-09" db="EMBL/GenBank/DDBJ databases">
        <authorList>
            <person name="Jia N."/>
            <person name="Wang J."/>
            <person name="Shi W."/>
            <person name="Du L."/>
            <person name="Sun Y."/>
            <person name="Zhan W."/>
            <person name="Jiang J."/>
            <person name="Wang Q."/>
            <person name="Zhang B."/>
            <person name="Ji P."/>
            <person name="Sakyi L.B."/>
            <person name="Cui X."/>
            <person name="Yuan T."/>
            <person name="Jiang B."/>
            <person name="Yang W."/>
            <person name="Lam T.T.-Y."/>
            <person name="Chang Q."/>
            <person name="Ding S."/>
            <person name="Wang X."/>
            <person name="Zhu J."/>
            <person name="Ruan X."/>
            <person name="Zhao L."/>
            <person name="Wei J."/>
            <person name="Que T."/>
            <person name="Du C."/>
            <person name="Cheng J."/>
            <person name="Dai P."/>
            <person name="Han X."/>
            <person name="Huang E."/>
            <person name="Gao Y."/>
            <person name="Liu J."/>
            <person name="Shao H."/>
            <person name="Ye R."/>
            <person name="Li L."/>
            <person name="Wei W."/>
            <person name="Wang X."/>
            <person name="Wang C."/>
            <person name="Huo Q."/>
            <person name="Li W."/>
            <person name="Guo W."/>
            <person name="Chen H."/>
            <person name="Chen S."/>
            <person name="Zhou L."/>
            <person name="Zhou L."/>
            <person name="Ni X."/>
            <person name="Tian J."/>
            <person name="Zhou Y."/>
            <person name="Sheng Y."/>
            <person name="Liu T."/>
            <person name="Pan Y."/>
            <person name="Xia L."/>
            <person name="Li J."/>
            <person name="Zhao F."/>
            <person name="Cao W."/>
        </authorList>
    </citation>
    <scope>NUCLEOTIDE SEQUENCE</scope>
    <source>
        <strain evidence="1">Rmic-2018</strain>
        <tissue evidence="1">Larvae</tissue>
    </source>
</reference>
<gene>
    <name evidence="1" type="ORF">HPB51_012822</name>
</gene>
<comment type="caution">
    <text evidence="1">The sequence shown here is derived from an EMBL/GenBank/DDBJ whole genome shotgun (WGS) entry which is preliminary data.</text>
</comment>
<evidence type="ECO:0000313" key="1">
    <source>
        <dbReference type="EMBL" id="KAH8031102.1"/>
    </source>
</evidence>